<dbReference type="Proteomes" id="UP000005945">
    <property type="component" value="Unassembled WGS sequence"/>
</dbReference>
<accession>A8SDS8</accession>
<keyword evidence="1" id="KW-0812">Transmembrane</keyword>
<evidence type="ECO:0000256" key="1">
    <source>
        <dbReference type="SAM" id="Phobius"/>
    </source>
</evidence>
<comment type="caution">
    <text evidence="2">The sequence shown here is derived from an EMBL/GenBank/DDBJ whole genome shotgun (WGS) entry which is preliminary data.</text>
</comment>
<dbReference type="HOGENOM" id="CLU_2368680_0_0_9"/>
<dbReference type="AlphaFoldDB" id="A8SDS8"/>
<organism evidence="2 3">
    <name type="scientific">Faecalibacterium prausnitzii M21/2</name>
    <dbReference type="NCBI Taxonomy" id="411485"/>
    <lineage>
        <taxon>Bacteria</taxon>
        <taxon>Bacillati</taxon>
        <taxon>Bacillota</taxon>
        <taxon>Clostridia</taxon>
        <taxon>Eubacteriales</taxon>
        <taxon>Oscillospiraceae</taxon>
        <taxon>Faecalibacterium</taxon>
    </lineage>
</organism>
<sequence>MCCNVQEKQKISFTERTSKLSNRIVIIDRQKGINAIKGECAMKKIWMFLLGAAFAAELFLLVCMASRSASPHQVMYTFKDDVWDVIYRLNRRWNL</sequence>
<protein>
    <submittedName>
        <fullName evidence="2">Uncharacterized protein</fullName>
    </submittedName>
</protein>
<dbReference type="EMBL" id="ABED02000028">
    <property type="protein sequence ID" value="EDP20989.1"/>
    <property type="molecule type" value="Genomic_DNA"/>
</dbReference>
<evidence type="ECO:0000313" key="3">
    <source>
        <dbReference type="Proteomes" id="UP000005945"/>
    </source>
</evidence>
<evidence type="ECO:0000313" key="2">
    <source>
        <dbReference type="EMBL" id="EDP20989.1"/>
    </source>
</evidence>
<gene>
    <name evidence="2" type="ORF">FAEPRAM212_02317</name>
</gene>
<name>A8SDS8_9FIRM</name>
<keyword evidence="1" id="KW-0472">Membrane</keyword>
<proteinExistence type="predicted"/>
<reference evidence="2 3" key="1">
    <citation type="submission" date="2007-09" db="EMBL/GenBank/DDBJ databases">
        <title>Draft genome sequence of Faecalibacterium prausnitzii M21/2.</title>
        <authorList>
            <person name="Sudarsanam P."/>
            <person name="Ley R."/>
            <person name="Guruge J."/>
            <person name="Turnbaugh P.J."/>
            <person name="Mahowald M."/>
            <person name="Liep D."/>
            <person name="Gordon J."/>
        </authorList>
    </citation>
    <scope>NUCLEOTIDE SEQUENCE [LARGE SCALE GENOMIC DNA]</scope>
    <source>
        <strain evidence="2 3">M21/2</strain>
    </source>
</reference>
<reference evidence="2 3" key="2">
    <citation type="submission" date="2007-09" db="EMBL/GenBank/DDBJ databases">
        <authorList>
            <person name="Fulton L."/>
            <person name="Clifton S."/>
            <person name="Fulton B."/>
            <person name="Xu J."/>
            <person name="Minx P."/>
            <person name="Pepin K.H."/>
            <person name="Johnson M."/>
            <person name="Thiruvilangam P."/>
            <person name="Bhonagiri V."/>
            <person name="Nash W.E."/>
            <person name="Mardis E.R."/>
            <person name="Wilson R.K."/>
        </authorList>
    </citation>
    <scope>NUCLEOTIDE SEQUENCE [LARGE SCALE GENOMIC DNA]</scope>
    <source>
        <strain evidence="2 3">M21/2</strain>
    </source>
</reference>
<keyword evidence="1" id="KW-1133">Transmembrane helix</keyword>
<feature type="transmembrane region" description="Helical" evidence="1">
    <location>
        <begin position="45"/>
        <end position="65"/>
    </location>
</feature>